<evidence type="ECO:0000313" key="1">
    <source>
        <dbReference type="EMBL" id="GFQ95788.1"/>
    </source>
</evidence>
<dbReference type="Proteomes" id="UP000887116">
    <property type="component" value="Unassembled WGS sequence"/>
</dbReference>
<keyword evidence="2" id="KW-1185">Reference proteome</keyword>
<accession>A0A8X6H419</accession>
<gene>
    <name evidence="1" type="ORF">TNCT_665431</name>
</gene>
<organism evidence="1 2">
    <name type="scientific">Trichonephila clavata</name>
    <name type="common">Joro spider</name>
    <name type="synonym">Nephila clavata</name>
    <dbReference type="NCBI Taxonomy" id="2740835"/>
    <lineage>
        <taxon>Eukaryota</taxon>
        <taxon>Metazoa</taxon>
        <taxon>Ecdysozoa</taxon>
        <taxon>Arthropoda</taxon>
        <taxon>Chelicerata</taxon>
        <taxon>Arachnida</taxon>
        <taxon>Araneae</taxon>
        <taxon>Araneomorphae</taxon>
        <taxon>Entelegynae</taxon>
        <taxon>Araneoidea</taxon>
        <taxon>Nephilidae</taxon>
        <taxon>Trichonephila</taxon>
    </lineage>
</organism>
<dbReference type="EMBL" id="BMAO01034322">
    <property type="protein sequence ID" value="GFQ95788.1"/>
    <property type="molecule type" value="Genomic_DNA"/>
</dbReference>
<sequence>MGCLDLWFERCVPVPAEINKVQGSVQEESFIHSEKGAKKGGKKSSDRLFLTGCTLDSDGTASLHPLRDWTAMSVWSNSVPGIYERLDLGNTLST</sequence>
<comment type="caution">
    <text evidence="1">The sequence shown here is derived from an EMBL/GenBank/DDBJ whole genome shotgun (WGS) entry which is preliminary data.</text>
</comment>
<reference evidence="1" key="1">
    <citation type="submission" date="2020-07" db="EMBL/GenBank/DDBJ databases">
        <title>Multicomponent nature underlies the extraordinary mechanical properties of spider dragline silk.</title>
        <authorList>
            <person name="Kono N."/>
            <person name="Nakamura H."/>
            <person name="Mori M."/>
            <person name="Yoshida Y."/>
            <person name="Ohtoshi R."/>
            <person name="Malay A.D."/>
            <person name="Moran D.A.P."/>
            <person name="Tomita M."/>
            <person name="Numata K."/>
            <person name="Arakawa K."/>
        </authorList>
    </citation>
    <scope>NUCLEOTIDE SEQUENCE</scope>
</reference>
<evidence type="ECO:0000313" key="2">
    <source>
        <dbReference type="Proteomes" id="UP000887116"/>
    </source>
</evidence>
<protein>
    <submittedName>
        <fullName evidence="1">Uncharacterized protein</fullName>
    </submittedName>
</protein>
<dbReference type="AlphaFoldDB" id="A0A8X6H419"/>
<name>A0A8X6H419_TRICU</name>
<proteinExistence type="predicted"/>